<accession>A0A2G5EJ82</accession>
<proteinExistence type="predicted"/>
<name>A0A2G5EJ82_AQUCA</name>
<dbReference type="PANTHER" id="PTHR43080">
    <property type="entry name" value="CBS DOMAIN-CONTAINING PROTEIN CBSX3, MITOCHONDRIAL"/>
    <property type="match status" value="1"/>
</dbReference>
<dbReference type="CDD" id="cd04623">
    <property type="entry name" value="CBS_pair_bac_euk"/>
    <property type="match status" value="1"/>
</dbReference>
<evidence type="ECO:0000256" key="1">
    <source>
        <dbReference type="ARBA" id="ARBA00023122"/>
    </source>
</evidence>
<reference evidence="4 5" key="1">
    <citation type="submission" date="2017-09" db="EMBL/GenBank/DDBJ databases">
        <title>WGS assembly of Aquilegia coerulea Goldsmith.</title>
        <authorList>
            <person name="Hodges S."/>
            <person name="Kramer E."/>
            <person name="Nordborg M."/>
            <person name="Tomkins J."/>
            <person name="Borevitz J."/>
            <person name="Derieg N."/>
            <person name="Yan J."/>
            <person name="Mihaltcheva S."/>
            <person name="Hayes R.D."/>
            <person name="Rokhsar D."/>
        </authorList>
    </citation>
    <scope>NUCLEOTIDE SEQUENCE [LARGE SCALE GENOMIC DNA]</scope>
    <source>
        <strain evidence="5">cv. Goldsmith</strain>
    </source>
</reference>
<dbReference type="STRING" id="218851.A0A2G5EJ82"/>
<organism evidence="4 5">
    <name type="scientific">Aquilegia coerulea</name>
    <name type="common">Rocky mountain columbine</name>
    <dbReference type="NCBI Taxonomy" id="218851"/>
    <lineage>
        <taxon>Eukaryota</taxon>
        <taxon>Viridiplantae</taxon>
        <taxon>Streptophyta</taxon>
        <taxon>Embryophyta</taxon>
        <taxon>Tracheophyta</taxon>
        <taxon>Spermatophyta</taxon>
        <taxon>Magnoliopsida</taxon>
        <taxon>Ranunculales</taxon>
        <taxon>Ranunculaceae</taxon>
        <taxon>Thalictroideae</taxon>
        <taxon>Aquilegia</taxon>
    </lineage>
</organism>
<dbReference type="InterPro" id="IPR046342">
    <property type="entry name" value="CBS_dom_sf"/>
</dbReference>
<evidence type="ECO:0000256" key="2">
    <source>
        <dbReference type="PROSITE-ProRule" id="PRU00703"/>
    </source>
</evidence>
<dbReference type="Gene3D" id="3.10.580.10">
    <property type="entry name" value="CBS-domain"/>
    <property type="match status" value="1"/>
</dbReference>
<evidence type="ECO:0000313" key="4">
    <source>
        <dbReference type="EMBL" id="PIA55780.1"/>
    </source>
</evidence>
<dbReference type="PROSITE" id="PS51371">
    <property type="entry name" value="CBS"/>
    <property type="match status" value="2"/>
</dbReference>
<dbReference type="PANTHER" id="PTHR43080:SF12">
    <property type="entry name" value="CYSTATHIONINE BETA-SYNTHASE (CBS) FAMILY PROTEIN"/>
    <property type="match status" value="1"/>
</dbReference>
<dbReference type="InterPro" id="IPR000644">
    <property type="entry name" value="CBS_dom"/>
</dbReference>
<keyword evidence="1 2" id="KW-0129">CBS domain</keyword>
<dbReference type="EMBL" id="KZ305024">
    <property type="protein sequence ID" value="PIA55778.1"/>
    <property type="molecule type" value="Genomic_DNA"/>
</dbReference>
<protein>
    <recommendedName>
        <fullName evidence="3">CBS domain-containing protein</fullName>
    </recommendedName>
</protein>
<dbReference type="Proteomes" id="UP000230069">
    <property type="component" value="Unassembled WGS sequence"/>
</dbReference>
<sequence>MYSISRALRPYLDIMNNTATQISWLPGVRGKVFSRFGCVTSIPTLQQRGLNNTTVEDVLKTKGESDNSLFWCRTNDTVYDAVKQMTENNIGSLVVVKPGEQKYVAGIITERDYLRKIIVQGRHSKLTTVGEIMTEENKLITVTSDTNILQVMQLMTENHIRHMPVIDTKIVGMISIVDVVRAVVDQQEQEVQSLNDFIKGIYY</sequence>
<feature type="domain" description="CBS" evidence="3">
    <location>
        <begin position="133"/>
        <end position="191"/>
    </location>
</feature>
<dbReference type="AlphaFoldDB" id="A0A2G5EJ82"/>
<gene>
    <name evidence="4" type="ORF">AQUCO_00700238v1</name>
</gene>
<dbReference type="InterPro" id="IPR051257">
    <property type="entry name" value="Diverse_CBS-Domain"/>
</dbReference>
<dbReference type="SMART" id="SM00116">
    <property type="entry name" value="CBS"/>
    <property type="match status" value="2"/>
</dbReference>
<dbReference type="OrthoDB" id="418595at2759"/>
<evidence type="ECO:0000259" key="3">
    <source>
        <dbReference type="PROSITE" id="PS51371"/>
    </source>
</evidence>
<feature type="domain" description="CBS" evidence="3">
    <location>
        <begin position="65"/>
        <end position="126"/>
    </location>
</feature>
<evidence type="ECO:0000313" key="5">
    <source>
        <dbReference type="Proteomes" id="UP000230069"/>
    </source>
</evidence>
<dbReference type="EMBL" id="KZ305024">
    <property type="protein sequence ID" value="PIA55780.1"/>
    <property type="molecule type" value="Genomic_DNA"/>
</dbReference>
<dbReference type="SUPFAM" id="SSF54631">
    <property type="entry name" value="CBS-domain pair"/>
    <property type="match status" value="1"/>
</dbReference>
<dbReference type="Pfam" id="PF00571">
    <property type="entry name" value="CBS"/>
    <property type="match status" value="2"/>
</dbReference>
<keyword evidence="5" id="KW-1185">Reference proteome</keyword>
<dbReference type="InterPro" id="IPR044725">
    <property type="entry name" value="CBSX3_CBS_dom"/>
</dbReference>